<keyword evidence="3" id="KW-1185">Reference proteome</keyword>
<protein>
    <submittedName>
        <fullName evidence="2">Uncharacterized protein</fullName>
    </submittedName>
</protein>
<accession>A0ABW5RQ13</accession>
<sequence length="158" mass="18499">MNKKEIARFSPSAILVSLFLCIATLINSVFGLWEVKGSKKKQLLDDFSFIFGPFICATIWVLKLTFGRLSLYFLLNTVINFILAYPVTTFFENQSLYKLKKMKRHYLFLLCIFYSAMLYSYQVIIEKTFSNLFSSRDLDSHRFGDQSTEILKEKYVSE</sequence>
<feature type="transmembrane region" description="Helical" evidence="1">
    <location>
        <begin position="105"/>
        <end position="125"/>
    </location>
</feature>
<gene>
    <name evidence="2" type="ORF">ACFSUL_07180</name>
</gene>
<evidence type="ECO:0000313" key="3">
    <source>
        <dbReference type="Proteomes" id="UP001597506"/>
    </source>
</evidence>
<dbReference type="EMBL" id="JBHUMF010000015">
    <property type="protein sequence ID" value="MFD2680537.1"/>
    <property type="molecule type" value="Genomic_DNA"/>
</dbReference>
<reference evidence="3" key="1">
    <citation type="journal article" date="2019" name="Int. J. Syst. Evol. Microbiol.">
        <title>The Global Catalogue of Microorganisms (GCM) 10K type strain sequencing project: providing services to taxonomists for standard genome sequencing and annotation.</title>
        <authorList>
            <consortium name="The Broad Institute Genomics Platform"/>
            <consortium name="The Broad Institute Genome Sequencing Center for Infectious Disease"/>
            <person name="Wu L."/>
            <person name="Ma J."/>
        </authorList>
    </citation>
    <scope>NUCLEOTIDE SEQUENCE [LARGE SCALE GENOMIC DNA]</scope>
    <source>
        <strain evidence="3">KCTC 3913</strain>
    </source>
</reference>
<keyword evidence="1" id="KW-1133">Transmembrane helix</keyword>
<feature type="transmembrane region" description="Helical" evidence="1">
    <location>
        <begin position="12"/>
        <end position="35"/>
    </location>
</feature>
<keyword evidence="1" id="KW-0472">Membrane</keyword>
<comment type="caution">
    <text evidence="2">The sequence shown here is derived from an EMBL/GenBank/DDBJ whole genome shotgun (WGS) entry which is preliminary data.</text>
</comment>
<feature type="transmembrane region" description="Helical" evidence="1">
    <location>
        <begin position="72"/>
        <end position="93"/>
    </location>
</feature>
<feature type="transmembrane region" description="Helical" evidence="1">
    <location>
        <begin position="47"/>
        <end position="66"/>
    </location>
</feature>
<evidence type="ECO:0000313" key="2">
    <source>
        <dbReference type="EMBL" id="MFD2680537.1"/>
    </source>
</evidence>
<organism evidence="2 3">
    <name type="scientific">Bacillus seohaeanensis</name>
    <dbReference type="NCBI Taxonomy" id="284580"/>
    <lineage>
        <taxon>Bacteria</taxon>
        <taxon>Bacillati</taxon>
        <taxon>Bacillota</taxon>
        <taxon>Bacilli</taxon>
        <taxon>Bacillales</taxon>
        <taxon>Bacillaceae</taxon>
        <taxon>Bacillus</taxon>
    </lineage>
</organism>
<keyword evidence="1" id="KW-0812">Transmembrane</keyword>
<evidence type="ECO:0000256" key="1">
    <source>
        <dbReference type="SAM" id="Phobius"/>
    </source>
</evidence>
<dbReference type="RefSeq" id="WP_377934017.1">
    <property type="nucleotide sequence ID" value="NZ_JBHUMF010000015.1"/>
</dbReference>
<dbReference type="Proteomes" id="UP001597506">
    <property type="component" value="Unassembled WGS sequence"/>
</dbReference>
<name>A0ABW5RQ13_9BACI</name>
<proteinExistence type="predicted"/>